<organism evidence="2 3">
    <name type="scientific">Neolewinella lacunae</name>
    <dbReference type="NCBI Taxonomy" id="1517758"/>
    <lineage>
        <taxon>Bacteria</taxon>
        <taxon>Pseudomonadati</taxon>
        <taxon>Bacteroidota</taxon>
        <taxon>Saprospiria</taxon>
        <taxon>Saprospirales</taxon>
        <taxon>Lewinellaceae</taxon>
        <taxon>Neolewinella</taxon>
    </lineage>
</organism>
<dbReference type="AlphaFoldDB" id="A0A923PIQ2"/>
<keyword evidence="1" id="KW-0812">Transmembrane</keyword>
<dbReference type="EMBL" id="JACSIT010000085">
    <property type="protein sequence ID" value="MBC6994034.1"/>
    <property type="molecule type" value="Genomic_DNA"/>
</dbReference>
<evidence type="ECO:0008006" key="4">
    <source>
        <dbReference type="Google" id="ProtNLM"/>
    </source>
</evidence>
<dbReference type="Proteomes" id="UP000650081">
    <property type="component" value="Unassembled WGS sequence"/>
</dbReference>
<keyword evidence="1" id="KW-1133">Transmembrane helix</keyword>
<feature type="transmembrane region" description="Helical" evidence="1">
    <location>
        <begin position="59"/>
        <end position="79"/>
    </location>
</feature>
<feature type="transmembrane region" description="Helical" evidence="1">
    <location>
        <begin position="164"/>
        <end position="193"/>
    </location>
</feature>
<proteinExistence type="predicted"/>
<evidence type="ECO:0000313" key="2">
    <source>
        <dbReference type="EMBL" id="MBC6994034.1"/>
    </source>
</evidence>
<gene>
    <name evidence="2" type="ORF">H9S92_07665</name>
</gene>
<sequence>MEFIVILAIITLFTLWHELGHIAVARLRGLTIEKFGFSWRPYPHPYVAVSDVPSQRDGLLFLGAGSAFTLLLTIVLSLTGIWRFEVVYWAICIQWLIETNPFYSDLTLAANSLLPEQRLRAYLAEHQPDHVDQYGMDGLLAYYRSTIDATVGRYLNLYAFSAPWYLHFVLWIGLFALLFGPHSPLATGVLISLF</sequence>
<evidence type="ECO:0000313" key="3">
    <source>
        <dbReference type="Proteomes" id="UP000650081"/>
    </source>
</evidence>
<accession>A0A923PIQ2</accession>
<name>A0A923PIQ2_9BACT</name>
<keyword evidence="3" id="KW-1185">Reference proteome</keyword>
<dbReference type="RefSeq" id="WP_187466125.1">
    <property type="nucleotide sequence ID" value="NZ_JACSIT010000085.1"/>
</dbReference>
<keyword evidence="1" id="KW-0472">Membrane</keyword>
<reference evidence="2" key="1">
    <citation type="submission" date="2020-08" db="EMBL/GenBank/DDBJ databases">
        <title>Lewinella bacteria from marine environments.</title>
        <authorList>
            <person name="Zhong Y."/>
        </authorList>
    </citation>
    <scope>NUCLEOTIDE SEQUENCE</scope>
    <source>
        <strain evidence="2">KCTC 42187</strain>
    </source>
</reference>
<comment type="caution">
    <text evidence="2">The sequence shown here is derived from an EMBL/GenBank/DDBJ whole genome shotgun (WGS) entry which is preliminary data.</text>
</comment>
<protein>
    <recommendedName>
        <fullName evidence="4">Peptidase M50 domain-containing protein</fullName>
    </recommendedName>
</protein>
<evidence type="ECO:0000256" key="1">
    <source>
        <dbReference type="SAM" id="Phobius"/>
    </source>
</evidence>